<comment type="caution">
    <text evidence="2">The sequence shown here is derived from an EMBL/GenBank/DDBJ whole genome shotgun (WGS) entry which is preliminary data.</text>
</comment>
<reference evidence="3" key="1">
    <citation type="journal article" date="2019" name="Int. J. Syst. Evol. Microbiol.">
        <title>The Global Catalogue of Microorganisms (GCM) 10K type strain sequencing project: providing services to taxonomists for standard genome sequencing and annotation.</title>
        <authorList>
            <consortium name="The Broad Institute Genomics Platform"/>
            <consortium name="The Broad Institute Genome Sequencing Center for Infectious Disease"/>
            <person name="Wu L."/>
            <person name="Ma J."/>
        </authorList>
    </citation>
    <scope>NUCLEOTIDE SEQUENCE [LARGE SCALE GENOMIC DNA]</scope>
    <source>
        <strain evidence="3">CGMCC 1.15180</strain>
    </source>
</reference>
<sequence>MIGRFERAMDRWTSAVWASVRKPGKKPMDVVVRLRRECDDNALIMGRGRTVVPNCFSIELPADSHRRLAGHRERLGPELAAEIRRYAAERSDSFAGPVTVGVAAHPDGGRTRYRVHSRLVPCHPPTHMDAPTMALPQVTVPPRKGR</sequence>
<evidence type="ECO:0000259" key="1">
    <source>
        <dbReference type="Pfam" id="PF12401"/>
    </source>
</evidence>
<name>A0ABW1MIV6_9ACTN</name>
<dbReference type="EMBL" id="JBHSPX010000004">
    <property type="protein sequence ID" value="MFC6063705.1"/>
    <property type="molecule type" value="Genomic_DNA"/>
</dbReference>
<proteinExistence type="predicted"/>
<dbReference type="Proteomes" id="UP001596139">
    <property type="component" value="Unassembled WGS sequence"/>
</dbReference>
<dbReference type="InterPro" id="IPR042287">
    <property type="entry name" value="FhaA_N_sf"/>
</dbReference>
<dbReference type="RefSeq" id="WP_157848903.1">
    <property type="nucleotide sequence ID" value="NZ_JBHSPX010000004.1"/>
</dbReference>
<gene>
    <name evidence="2" type="ORF">ACFP4F_14195</name>
</gene>
<protein>
    <submittedName>
        <fullName evidence="2">FhaA domain-containing protein</fullName>
    </submittedName>
</protein>
<dbReference type="Pfam" id="PF12401">
    <property type="entry name" value="FhaA_N"/>
    <property type="match status" value="1"/>
</dbReference>
<keyword evidence="3" id="KW-1185">Reference proteome</keyword>
<accession>A0ABW1MIV6</accession>
<dbReference type="InterPro" id="IPR022128">
    <property type="entry name" value="FhaA_N"/>
</dbReference>
<organism evidence="2 3">
    <name type="scientific">Streptomyces ochraceiscleroticus</name>
    <dbReference type="NCBI Taxonomy" id="47761"/>
    <lineage>
        <taxon>Bacteria</taxon>
        <taxon>Bacillati</taxon>
        <taxon>Actinomycetota</taxon>
        <taxon>Actinomycetes</taxon>
        <taxon>Kitasatosporales</taxon>
        <taxon>Streptomycetaceae</taxon>
        <taxon>Streptomyces</taxon>
    </lineage>
</organism>
<evidence type="ECO:0000313" key="2">
    <source>
        <dbReference type="EMBL" id="MFC6063705.1"/>
    </source>
</evidence>
<evidence type="ECO:0000313" key="3">
    <source>
        <dbReference type="Proteomes" id="UP001596139"/>
    </source>
</evidence>
<feature type="domain" description="FhaA N-terminal" evidence="1">
    <location>
        <begin position="4"/>
        <end position="108"/>
    </location>
</feature>
<dbReference type="Gene3D" id="3.30.2320.60">
    <property type="entry name" value="FhaA, phosphopeptide-binding domain (DUF3662)"/>
    <property type="match status" value="1"/>
</dbReference>